<dbReference type="InterPro" id="IPR001932">
    <property type="entry name" value="PPM-type_phosphatase-like_dom"/>
</dbReference>
<comment type="catalytic activity">
    <reaction evidence="1">
        <text>O-phospho-L-seryl-[protein] + H2O = L-seryl-[protein] + phosphate</text>
        <dbReference type="Rhea" id="RHEA:20629"/>
        <dbReference type="Rhea" id="RHEA-COMP:9863"/>
        <dbReference type="Rhea" id="RHEA-COMP:11604"/>
        <dbReference type="ChEBI" id="CHEBI:15377"/>
        <dbReference type="ChEBI" id="CHEBI:29999"/>
        <dbReference type="ChEBI" id="CHEBI:43474"/>
        <dbReference type="ChEBI" id="CHEBI:83421"/>
        <dbReference type="EC" id="3.1.3.16"/>
    </reaction>
</comment>
<proteinExistence type="inferred from homology"/>
<keyword evidence="1" id="KW-0479">Metal-binding</keyword>
<feature type="region of interest" description="Disordered" evidence="2">
    <location>
        <begin position="427"/>
        <end position="494"/>
    </location>
</feature>
<organism evidence="4">
    <name type="scientific">Chromera velia CCMP2878</name>
    <dbReference type="NCBI Taxonomy" id="1169474"/>
    <lineage>
        <taxon>Eukaryota</taxon>
        <taxon>Sar</taxon>
        <taxon>Alveolata</taxon>
        <taxon>Colpodellida</taxon>
        <taxon>Chromeraceae</taxon>
        <taxon>Chromera</taxon>
    </lineage>
</organism>
<dbReference type="PROSITE" id="PS51746">
    <property type="entry name" value="PPM_2"/>
    <property type="match status" value="1"/>
</dbReference>
<dbReference type="InterPro" id="IPR036457">
    <property type="entry name" value="PPM-type-like_dom_sf"/>
</dbReference>
<dbReference type="SUPFAM" id="SSF81606">
    <property type="entry name" value="PP2C-like"/>
    <property type="match status" value="1"/>
</dbReference>
<comment type="catalytic activity">
    <reaction evidence="1">
        <text>O-phospho-L-threonyl-[protein] + H2O = L-threonyl-[protein] + phosphate</text>
        <dbReference type="Rhea" id="RHEA:47004"/>
        <dbReference type="Rhea" id="RHEA-COMP:11060"/>
        <dbReference type="Rhea" id="RHEA-COMP:11605"/>
        <dbReference type="ChEBI" id="CHEBI:15377"/>
        <dbReference type="ChEBI" id="CHEBI:30013"/>
        <dbReference type="ChEBI" id="CHEBI:43474"/>
        <dbReference type="ChEBI" id="CHEBI:61977"/>
        <dbReference type="EC" id="3.1.3.16"/>
    </reaction>
</comment>
<reference evidence="4" key="1">
    <citation type="submission" date="2014-11" db="EMBL/GenBank/DDBJ databases">
        <authorList>
            <person name="Otto D Thomas"/>
            <person name="Naeem Raeece"/>
        </authorList>
    </citation>
    <scope>NUCLEOTIDE SEQUENCE</scope>
</reference>
<dbReference type="GO" id="GO:0046872">
    <property type="term" value="F:metal ion binding"/>
    <property type="evidence" value="ECO:0007669"/>
    <property type="project" value="UniProtKB-UniRule"/>
</dbReference>
<keyword evidence="1" id="KW-0460">Magnesium</keyword>
<feature type="region of interest" description="Disordered" evidence="2">
    <location>
        <begin position="370"/>
        <end position="390"/>
    </location>
</feature>
<evidence type="ECO:0000256" key="1">
    <source>
        <dbReference type="RuleBase" id="RU366020"/>
    </source>
</evidence>
<gene>
    <name evidence="4" type="ORF">Cvel_11234</name>
</gene>
<dbReference type="InterPro" id="IPR039123">
    <property type="entry name" value="PPTC7"/>
</dbReference>
<comment type="similarity">
    <text evidence="1">Belongs to the PP2C family.</text>
</comment>
<dbReference type="VEuPathDB" id="CryptoDB:Cvel_11234"/>
<dbReference type="PhylomeDB" id="A0A0G4I5Y4"/>
<feature type="compositionally biased region" description="Polar residues" evidence="2">
    <location>
        <begin position="539"/>
        <end position="548"/>
    </location>
</feature>
<keyword evidence="1" id="KW-0904">Protein phosphatase</keyword>
<feature type="region of interest" description="Disordered" evidence="2">
    <location>
        <begin position="334"/>
        <end position="358"/>
    </location>
</feature>
<evidence type="ECO:0000259" key="3">
    <source>
        <dbReference type="PROSITE" id="PS51746"/>
    </source>
</evidence>
<dbReference type="EMBL" id="CDMZ01005226">
    <property type="protein sequence ID" value="CEM52331.1"/>
    <property type="molecule type" value="Genomic_DNA"/>
</dbReference>
<dbReference type="Gene3D" id="3.60.40.10">
    <property type="entry name" value="PPM-type phosphatase domain"/>
    <property type="match status" value="1"/>
</dbReference>
<feature type="compositionally biased region" description="Acidic residues" evidence="2">
    <location>
        <begin position="554"/>
        <end position="573"/>
    </location>
</feature>
<dbReference type="AlphaFoldDB" id="A0A0G4I5Y4"/>
<keyword evidence="1" id="KW-0378">Hydrolase</keyword>
<comment type="cofactor">
    <cofactor evidence="1">
        <name>Mg(2+)</name>
        <dbReference type="ChEBI" id="CHEBI:18420"/>
    </cofactor>
</comment>
<name>A0A0G4I5Y4_9ALVE</name>
<sequence length="636" mass="69084">MDLMKFNLPSLQDGDDCNDDAWLLSEAASILVICDGIGSLRLHNLNGFQLPCEVARDIISRRIWNRRPFPKDDLPATVYRSLVEREEVGATTVMLAYMTESGALQTFNMGDSGWVLLRIMRGGEKTCGLEIVGRSKETSRSFNEPLQLCTVSRRGMGGQRGGMGMGGRPRSLSVDGYISVSAAAGPWESELWSNCQNADMQLVATAPGDILIGFTDGFLDNVTDDEILQIASQWLETAAEKGEEGPPNPDDLALALAREAFRKGCKYSWEEMDKNLYDPHLMDYGWPADRPDWQTEFVKEFARRHPRQNGTQAMGGKPDDVTVTVCVIDSAETLKGRDRGAHGDETGGREPRLPLHHPRSASSICLQLSESDEHHPTSSGLWTVESSTGKPFPSLPCDSEKWGLLGNCSDQALLAAGYARGDPLMPTCRRNSAPARPAEQGQHADASSGPAQSLSPPQASGRGQASQPAVQLPQTPHSLCPSDAGGGFDLQPSESNEIDFDTLEESLEGFIIDETLDEFINAELKQHSPLASLQKAHSYGSSLGSSQVPKPAADEDIPLPEPEPAGEENAADSEGEKTPPPPARISPLQRARTWLKRRRSQSSMGGGEDTNPTGFWQRVRRRLSGSSQPTLKAKGP</sequence>
<feature type="compositionally biased region" description="Polar residues" evidence="2">
    <location>
        <begin position="377"/>
        <end position="389"/>
    </location>
</feature>
<protein>
    <recommendedName>
        <fullName evidence="1">Protein phosphatase</fullName>
        <ecNumber evidence="1">3.1.3.16</ecNumber>
    </recommendedName>
</protein>
<dbReference type="GO" id="GO:0004722">
    <property type="term" value="F:protein serine/threonine phosphatase activity"/>
    <property type="evidence" value="ECO:0007669"/>
    <property type="project" value="UniProtKB-EC"/>
</dbReference>
<dbReference type="EC" id="3.1.3.16" evidence="1"/>
<feature type="domain" description="PPM-type phosphatase" evidence="3">
    <location>
        <begin position="5"/>
        <end position="328"/>
    </location>
</feature>
<evidence type="ECO:0000256" key="2">
    <source>
        <dbReference type="SAM" id="MobiDB-lite"/>
    </source>
</evidence>
<evidence type="ECO:0000313" key="4">
    <source>
        <dbReference type="EMBL" id="CEM52331.1"/>
    </source>
</evidence>
<feature type="compositionally biased region" description="Polar residues" evidence="2">
    <location>
        <begin position="449"/>
        <end position="477"/>
    </location>
</feature>
<comment type="cofactor">
    <cofactor evidence="1">
        <name>Mn(2+)</name>
        <dbReference type="ChEBI" id="CHEBI:29035"/>
    </cofactor>
</comment>
<dbReference type="PANTHER" id="PTHR12320:SF1">
    <property type="entry name" value="PROTEIN PHOSPHATASE PTC7 HOMOLOG"/>
    <property type="match status" value="1"/>
</dbReference>
<keyword evidence="1" id="KW-0464">Manganese</keyword>
<accession>A0A0G4I5Y4</accession>
<dbReference type="PANTHER" id="PTHR12320">
    <property type="entry name" value="PROTEIN PHOSPHATASE 2C"/>
    <property type="match status" value="1"/>
</dbReference>
<feature type="compositionally biased region" description="Basic and acidic residues" evidence="2">
    <location>
        <begin position="334"/>
        <end position="353"/>
    </location>
</feature>
<feature type="region of interest" description="Disordered" evidence="2">
    <location>
        <begin position="538"/>
        <end position="636"/>
    </location>
</feature>